<reference evidence="10 11" key="1">
    <citation type="journal article" date="2024" name="Commun. Biol.">
        <title>Comparative genomic analysis of thermophilic fungi reveals convergent evolutionary adaptations and gene losses.</title>
        <authorList>
            <person name="Steindorff A.S."/>
            <person name="Aguilar-Pontes M.V."/>
            <person name="Robinson A.J."/>
            <person name="Andreopoulos B."/>
            <person name="LaButti K."/>
            <person name="Kuo A."/>
            <person name="Mondo S."/>
            <person name="Riley R."/>
            <person name="Otillar R."/>
            <person name="Haridas S."/>
            <person name="Lipzen A."/>
            <person name="Grimwood J."/>
            <person name="Schmutz J."/>
            <person name="Clum A."/>
            <person name="Reid I.D."/>
            <person name="Moisan M.C."/>
            <person name="Butler G."/>
            <person name="Nguyen T.T.M."/>
            <person name="Dewar K."/>
            <person name="Conant G."/>
            <person name="Drula E."/>
            <person name="Henrissat B."/>
            <person name="Hansel C."/>
            <person name="Singer S."/>
            <person name="Hutchinson M.I."/>
            <person name="de Vries R.P."/>
            <person name="Natvig D.O."/>
            <person name="Powell A.J."/>
            <person name="Tsang A."/>
            <person name="Grigoriev I.V."/>
        </authorList>
    </citation>
    <scope>NUCLEOTIDE SEQUENCE [LARGE SCALE GENOMIC DNA]</scope>
    <source>
        <strain evidence="10 11">ATCC 24622</strain>
    </source>
</reference>
<keyword evidence="6 8" id="KW-0131">Cell cycle</keyword>
<feature type="compositionally biased region" description="Polar residues" evidence="9">
    <location>
        <begin position="75"/>
        <end position="85"/>
    </location>
</feature>
<dbReference type="PANTHER" id="PTHR28124:SF1">
    <property type="entry name" value="DNA REPLICATION REGULATOR SLD2"/>
    <property type="match status" value="1"/>
</dbReference>
<dbReference type="Proteomes" id="UP001586593">
    <property type="component" value="Unassembled WGS sequence"/>
</dbReference>
<dbReference type="PANTHER" id="PTHR28124">
    <property type="entry name" value="DNA REPLICATION REGULATOR SLD2"/>
    <property type="match status" value="1"/>
</dbReference>
<dbReference type="InterPro" id="IPR040203">
    <property type="entry name" value="Sld2"/>
</dbReference>
<feature type="compositionally biased region" description="Acidic residues" evidence="9">
    <location>
        <begin position="396"/>
        <end position="410"/>
    </location>
</feature>
<accession>A0ABR3VZK9</accession>
<evidence type="ECO:0000256" key="1">
    <source>
        <dbReference type="ARBA" id="ARBA00004123"/>
    </source>
</evidence>
<dbReference type="InterPro" id="IPR021110">
    <property type="entry name" value="DNA_rep_checkpnt_protein"/>
</dbReference>
<evidence type="ECO:0000256" key="8">
    <source>
        <dbReference type="RuleBase" id="RU367067"/>
    </source>
</evidence>
<feature type="compositionally biased region" description="Polar residues" evidence="9">
    <location>
        <begin position="162"/>
        <end position="180"/>
    </location>
</feature>
<comment type="subcellular location">
    <subcellularLocation>
        <location evidence="1 8">Nucleus</location>
    </subcellularLocation>
</comment>
<name>A0ABR3VZK9_9PEZI</name>
<proteinExistence type="inferred from homology"/>
<evidence type="ECO:0000256" key="3">
    <source>
        <dbReference type="ARBA" id="ARBA00018363"/>
    </source>
</evidence>
<feature type="region of interest" description="Disordered" evidence="9">
    <location>
        <begin position="338"/>
        <end position="568"/>
    </location>
</feature>
<feature type="region of interest" description="Disordered" evidence="9">
    <location>
        <begin position="27"/>
        <end position="264"/>
    </location>
</feature>
<dbReference type="Pfam" id="PF11719">
    <property type="entry name" value="Drc1-Sld2"/>
    <property type="match status" value="1"/>
</dbReference>
<comment type="caution">
    <text evidence="10">The sequence shown here is derived from an EMBL/GenBank/DDBJ whole genome shotgun (WGS) entry which is preliminary data.</text>
</comment>
<evidence type="ECO:0000256" key="9">
    <source>
        <dbReference type="SAM" id="MobiDB-lite"/>
    </source>
</evidence>
<gene>
    <name evidence="10" type="ORF">VTK73DRAFT_9889</name>
</gene>
<keyword evidence="11" id="KW-1185">Reference proteome</keyword>
<evidence type="ECO:0000256" key="6">
    <source>
        <dbReference type="ARBA" id="ARBA00023306"/>
    </source>
</evidence>
<evidence type="ECO:0000256" key="5">
    <source>
        <dbReference type="ARBA" id="ARBA00023242"/>
    </source>
</evidence>
<organism evidence="10 11">
    <name type="scientific">Phialemonium thermophilum</name>
    <dbReference type="NCBI Taxonomy" id="223376"/>
    <lineage>
        <taxon>Eukaryota</taxon>
        <taxon>Fungi</taxon>
        <taxon>Dikarya</taxon>
        <taxon>Ascomycota</taxon>
        <taxon>Pezizomycotina</taxon>
        <taxon>Sordariomycetes</taxon>
        <taxon>Sordariomycetidae</taxon>
        <taxon>Cephalothecales</taxon>
        <taxon>Cephalothecaceae</taxon>
        <taxon>Phialemonium</taxon>
    </lineage>
</organism>
<protein>
    <recommendedName>
        <fullName evidence="3 8">DNA replication regulator SLD2</fullName>
    </recommendedName>
</protein>
<keyword evidence="4 8" id="KW-0235">DNA replication</keyword>
<feature type="compositionally biased region" description="Low complexity" evidence="9">
    <location>
        <begin position="243"/>
        <end position="264"/>
    </location>
</feature>
<dbReference type="EMBL" id="JAZHXJ010000876">
    <property type="protein sequence ID" value="KAL1849379.1"/>
    <property type="molecule type" value="Genomic_DNA"/>
</dbReference>
<evidence type="ECO:0000256" key="7">
    <source>
        <dbReference type="ARBA" id="ARBA00025253"/>
    </source>
</evidence>
<evidence type="ECO:0000256" key="4">
    <source>
        <dbReference type="ARBA" id="ARBA00022705"/>
    </source>
</evidence>
<sequence length="568" mass="61536">MDEQQRSLYEKQSKELRAELKRWELNWTKQHGQKPGQSDIKQNPDIAKKYKSYNKCREILSGKIPPPSSDRKSNTSKPTSSQSHDGSAARTPSKRLRPTTTPIKSRHSPREAQGAPTPSPGVAATPSISRKLFSPAVPTSIGPTPQRDGRVLGLFDILTGSDAETPSRPRTTAGLETNNGKAGHGVNHIQSTPRKRSAADIMGLSDDESEDGRCRPKRTPMSSSKRRLLNSFSTPLKDRSGNAGAAAAAATTPQAPGSASSATQFATPSFLKRGGCASRFGAFSSAPLSSVDENGEYALSPRPLRLPRKPLLRGLSDMVASLRKLEEEQLDDDLDALREMEMESGAVARETIPRTQQASQPKESDSGSIQSADQAKSVPSVIGTGKEQRPVLLGGFDDEAMYDEPPEEELNRDGQPLPVYRKKGQKRTTKLVKMKPTRSRRSLTGQKAVADVSSESDNDEVIPETQIGTGEKPEQEGLPDLGSGSEFDDFGSGEDEEKETSKKRSSKKGKAANSSKGAAQGVQKKEGTVKKAVRKVKATAHANFKRLKLRNSGAKGGPGYNSRFRRRR</sequence>
<feature type="region of interest" description="Disordered" evidence="9">
    <location>
        <begin position="283"/>
        <end position="302"/>
    </location>
</feature>
<comment type="function">
    <text evidence="7 8">Has a role in the initiation of DNA replication. Required at S-phase checkpoint.</text>
</comment>
<dbReference type="CDD" id="cd22289">
    <property type="entry name" value="RecQL4_SLD2_NTD"/>
    <property type="match status" value="1"/>
</dbReference>
<evidence type="ECO:0000313" key="11">
    <source>
        <dbReference type="Proteomes" id="UP001586593"/>
    </source>
</evidence>
<evidence type="ECO:0000313" key="10">
    <source>
        <dbReference type="EMBL" id="KAL1849379.1"/>
    </source>
</evidence>
<evidence type="ECO:0000256" key="2">
    <source>
        <dbReference type="ARBA" id="ARBA00007276"/>
    </source>
</evidence>
<dbReference type="Gene3D" id="1.10.10.1460">
    <property type="match status" value="1"/>
</dbReference>
<feature type="compositionally biased region" description="Basic residues" evidence="9">
    <location>
        <begin position="531"/>
        <end position="549"/>
    </location>
</feature>
<feature type="compositionally biased region" description="Polar residues" evidence="9">
    <location>
        <begin position="27"/>
        <end position="41"/>
    </location>
</feature>
<feature type="compositionally biased region" description="Acidic residues" evidence="9">
    <location>
        <begin position="486"/>
        <end position="498"/>
    </location>
</feature>
<keyword evidence="5 8" id="KW-0539">Nucleus</keyword>
<comment type="similarity">
    <text evidence="2 8">Belongs to the SLD2 family.</text>
</comment>
<feature type="compositionally biased region" description="Basic residues" evidence="9">
    <location>
        <begin position="420"/>
        <end position="441"/>
    </location>
</feature>
<feature type="compositionally biased region" description="Basic residues" evidence="9">
    <location>
        <begin position="501"/>
        <end position="510"/>
    </location>
</feature>
<feature type="compositionally biased region" description="Polar residues" evidence="9">
    <location>
        <begin position="353"/>
        <end position="374"/>
    </location>
</feature>